<dbReference type="GO" id="GO:0008270">
    <property type="term" value="F:zinc ion binding"/>
    <property type="evidence" value="ECO:0007669"/>
    <property type="project" value="TreeGrafter"/>
</dbReference>
<evidence type="ECO:0000259" key="1">
    <source>
        <dbReference type="SMART" id="SM00481"/>
    </source>
</evidence>
<reference evidence="2 3" key="1">
    <citation type="submission" date="2015-11" db="EMBL/GenBank/DDBJ databases">
        <title>Evidence for parallel genomic evolution in an endosymbiosis of termite gut flagellates.</title>
        <authorList>
            <person name="Zheng H."/>
        </authorList>
    </citation>
    <scope>NUCLEOTIDE SEQUENCE [LARGE SCALE GENOMIC DNA]</scope>
    <source>
        <strain evidence="2 3">CET450</strain>
    </source>
</reference>
<feature type="domain" description="Polymerase/histidinol phosphatase N-terminal" evidence="1">
    <location>
        <begin position="2"/>
        <end position="75"/>
    </location>
</feature>
<dbReference type="AlphaFoldDB" id="A0A1E5IH46"/>
<dbReference type="PANTHER" id="PTHR36928">
    <property type="entry name" value="PHOSPHATASE YCDX-RELATED"/>
    <property type="match status" value="1"/>
</dbReference>
<dbReference type="Proteomes" id="UP000095237">
    <property type="component" value="Unassembled WGS sequence"/>
</dbReference>
<dbReference type="Gene3D" id="3.20.20.140">
    <property type="entry name" value="Metal-dependent hydrolases"/>
    <property type="match status" value="1"/>
</dbReference>
<evidence type="ECO:0000313" key="3">
    <source>
        <dbReference type="Proteomes" id="UP000095237"/>
    </source>
</evidence>
<gene>
    <name evidence="2" type="ORF">ATZ36_09295</name>
</gene>
<dbReference type="GO" id="GO:0005829">
    <property type="term" value="C:cytosol"/>
    <property type="evidence" value="ECO:0007669"/>
    <property type="project" value="TreeGrafter"/>
</dbReference>
<dbReference type="SMART" id="SM00481">
    <property type="entry name" value="POLIIIAc"/>
    <property type="match status" value="1"/>
</dbReference>
<proteinExistence type="predicted"/>
<dbReference type="InterPro" id="IPR016195">
    <property type="entry name" value="Pol/histidinol_Pase-like"/>
</dbReference>
<dbReference type="InterPro" id="IPR004013">
    <property type="entry name" value="PHP_dom"/>
</dbReference>
<dbReference type="Pfam" id="PF02811">
    <property type="entry name" value="PHP"/>
    <property type="match status" value="1"/>
</dbReference>
<sequence length="217" mass="23773">MIDLHTHTFFSDGVLSPSELVYRAKYKGYTAIALTDHIDYSNMETVIAGITKVAKMLTENYDILVLPGAELTYIPPKLIKDAANKCRKLGAEIIVVHGETVAETVPPKTNICAVEAGVDILAHPGHLSEEEAGIAAENNVKIEITSRRGHNVTNKEVAEVALKKKAKLVLNTDTHSPENLLSKELIAQVLSDAGLPSNYYDIMQKDSLEIIESKRIQ</sequence>
<dbReference type="NCBIfam" id="NF004981">
    <property type="entry name" value="PRK06361.1"/>
    <property type="match status" value="1"/>
</dbReference>
<name>A0A1E5IH46_ENDTX</name>
<dbReference type="PANTHER" id="PTHR36928:SF1">
    <property type="entry name" value="PHOSPHATASE YCDX-RELATED"/>
    <property type="match status" value="1"/>
</dbReference>
<dbReference type="GO" id="GO:0042578">
    <property type="term" value="F:phosphoric ester hydrolase activity"/>
    <property type="evidence" value="ECO:0007669"/>
    <property type="project" value="TreeGrafter"/>
</dbReference>
<dbReference type="InterPro" id="IPR050243">
    <property type="entry name" value="PHP_phosphatase"/>
</dbReference>
<evidence type="ECO:0000313" key="2">
    <source>
        <dbReference type="EMBL" id="OEG69483.1"/>
    </source>
</evidence>
<dbReference type="SUPFAM" id="SSF89550">
    <property type="entry name" value="PHP domain-like"/>
    <property type="match status" value="1"/>
</dbReference>
<keyword evidence="3" id="KW-1185">Reference proteome</keyword>
<dbReference type="CDD" id="cd07432">
    <property type="entry name" value="PHP_HisPPase"/>
    <property type="match status" value="1"/>
</dbReference>
<accession>A0A1E5IH46</accession>
<organism evidence="2 3">
    <name type="scientific">Endomicrobium trichonymphae</name>
    <dbReference type="NCBI Taxonomy" id="1408204"/>
    <lineage>
        <taxon>Bacteria</taxon>
        <taxon>Pseudomonadati</taxon>
        <taxon>Elusimicrobiota</taxon>
        <taxon>Endomicrobiia</taxon>
        <taxon>Endomicrobiales</taxon>
        <taxon>Endomicrobiaceae</taxon>
        <taxon>Candidatus Endomicrobiellum</taxon>
    </lineage>
</organism>
<dbReference type="EMBL" id="LNVX01000691">
    <property type="protein sequence ID" value="OEG69483.1"/>
    <property type="molecule type" value="Genomic_DNA"/>
</dbReference>
<protein>
    <recommendedName>
        <fullName evidence="1">Polymerase/histidinol phosphatase N-terminal domain-containing protein</fullName>
    </recommendedName>
</protein>
<dbReference type="InterPro" id="IPR003141">
    <property type="entry name" value="Pol/His_phosphatase_N"/>
</dbReference>
<comment type="caution">
    <text evidence="2">The sequence shown here is derived from an EMBL/GenBank/DDBJ whole genome shotgun (WGS) entry which is preliminary data.</text>
</comment>